<evidence type="ECO:0000256" key="1">
    <source>
        <dbReference type="SAM" id="Phobius"/>
    </source>
</evidence>
<evidence type="ECO:0000313" key="2">
    <source>
        <dbReference type="EMBL" id="TVU84778.1"/>
    </source>
</evidence>
<feature type="transmembrane region" description="Helical" evidence="1">
    <location>
        <begin position="160"/>
        <end position="181"/>
    </location>
</feature>
<feature type="transmembrane region" description="Helical" evidence="1">
    <location>
        <begin position="130"/>
        <end position="148"/>
    </location>
</feature>
<protein>
    <recommendedName>
        <fullName evidence="4">EamA domain-containing protein</fullName>
    </recommendedName>
</protein>
<sequence>MNKFILPTTCLAIAVGYAFSHATSIAMLEGRANGLLFSRNLVGQIMGSASLWISCAFLAGKSISGRTLLSSFVGVFTLLFMLAVHYATGALLGFFSSSIFSDNQIWFLASLPAGMIFGLLGSLSNRIPVLSLILALCFLAEPFVVGYIPGLKSLPWTTVLAGQIAGIFLICVGVLIVYIACKEAIKGGRNGEHTHIRG</sequence>
<proteinExistence type="predicted"/>
<organism evidence="2 3">
    <name type="scientific">Corynebacterium aurimucosum</name>
    <dbReference type="NCBI Taxonomy" id="169292"/>
    <lineage>
        <taxon>Bacteria</taxon>
        <taxon>Bacillati</taxon>
        <taxon>Actinomycetota</taxon>
        <taxon>Actinomycetes</taxon>
        <taxon>Mycobacteriales</taxon>
        <taxon>Corynebacteriaceae</taxon>
        <taxon>Corynebacterium</taxon>
    </lineage>
</organism>
<dbReference type="Proteomes" id="UP000320648">
    <property type="component" value="Unassembled WGS sequence"/>
</dbReference>
<dbReference type="RefSeq" id="WP_158381328.1">
    <property type="nucleotide sequence ID" value="NZ_VMTX01000005.1"/>
</dbReference>
<evidence type="ECO:0008006" key="4">
    <source>
        <dbReference type="Google" id="ProtNLM"/>
    </source>
</evidence>
<gene>
    <name evidence="2" type="ORF">FQN05_04715</name>
</gene>
<feature type="transmembrane region" description="Helical" evidence="1">
    <location>
        <begin position="105"/>
        <end position="123"/>
    </location>
</feature>
<name>A0A558ITT3_9CORY</name>
<dbReference type="EMBL" id="VMTX01000005">
    <property type="protein sequence ID" value="TVU84778.1"/>
    <property type="molecule type" value="Genomic_DNA"/>
</dbReference>
<accession>A0A558ITT3</accession>
<keyword evidence="1" id="KW-0472">Membrane</keyword>
<dbReference type="AlphaFoldDB" id="A0A558ITT3"/>
<comment type="caution">
    <text evidence="2">The sequence shown here is derived from an EMBL/GenBank/DDBJ whole genome shotgun (WGS) entry which is preliminary data.</text>
</comment>
<keyword evidence="1" id="KW-0812">Transmembrane</keyword>
<reference evidence="2 3" key="1">
    <citation type="submission" date="2019-07" db="EMBL/GenBank/DDBJ databases">
        <title>Draft genome of C. aurimucosum strain 15-4290.</title>
        <authorList>
            <person name="Pacheco L.G.C."/>
            <person name="Aguiar E.R.G.R."/>
            <person name="Navas J."/>
            <person name="Santos C.S."/>
            <person name="Rocha D.J.P.G."/>
        </authorList>
    </citation>
    <scope>NUCLEOTIDE SEQUENCE [LARGE SCALE GENOMIC DNA]</scope>
    <source>
        <strain evidence="2 3">15-4290</strain>
    </source>
</reference>
<feature type="transmembrane region" description="Helical" evidence="1">
    <location>
        <begin position="36"/>
        <end position="60"/>
    </location>
</feature>
<evidence type="ECO:0000313" key="3">
    <source>
        <dbReference type="Proteomes" id="UP000320648"/>
    </source>
</evidence>
<feature type="transmembrane region" description="Helical" evidence="1">
    <location>
        <begin position="72"/>
        <end position="99"/>
    </location>
</feature>
<keyword evidence="1" id="KW-1133">Transmembrane helix</keyword>